<dbReference type="InterPro" id="IPR036097">
    <property type="entry name" value="HisK_dim/P_sf"/>
</dbReference>
<comment type="subcellular location">
    <subcellularLocation>
        <location evidence="2">Membrane</location>
        <topology evidence="2">Multi-pass membrane protein</topology>
    </subcellularLocation>
</comment>
<evidence type="ECO:0000256" key="12">
    <source>
        <dbReference type="ARBA" id="ARBA00023136"/>
    </source>
</evidence>
<feature type="transmembrane region" description="Helical" evidence="13">
    <location>
        <begin position="73"/>
        <end position="106"/>
    </location>
</feature>
<dbReference type="InterPro" id="IPR025201">
    <property type="entry name" value="KdpD_TM"/>
</dbReference>
<dbReference type="InterPro" id="IPR005467">
    <property type="entry name" value="His_kinase_dom"/>
</dbReference>
<evidence type="ECO:0000256" key="7">
    <source>
        <dbReference type="ARBA" id="ARBA00022741"/>
    </source>
</evidence>
<dbReference type="Proteomes" id="UP000198356">
    <property type="component" value="Unassembled WGS sequence"/>
</dbReference>
<protein>
    <recommendedName>
        <fullName evidence="3">histidine kinase</fullName>
        <ecNumber evidence="3">2.7.13.3</ecNumber>
    </recommendedName>
</protein>
<keyword evidence="16" id="KW-1185">Reference proteome</keyword>
<keyword evidence="4" id="KW-0597">Phosphoprotein</keyword>
<evidence type="ECO:0000256" key="10">
    <source>
        <dbReference type="ARBA" id="ARBA00022989"/>
    </source>
</evidence>
<dbReference type="Pfam" id="PF00512">
    <property type="entry name" value="HisKA"/>
    <property type="match status" value="1"/>
</dbReference>
<dbReference type="GO" id="GO:0000155">
    <property type="term" value="F:phosphorelay sensor kinase activity"/>
    <property type="evidence" value="ECO:0007669"/>
    <property type="project" value="InterPro"/>
</dbReference>
<evidence type="ECO:0000256" key="6">
    <source>
        <dbReference type="ARBA" id="ARBA00022692"/>
    </source>
</evidence>
<dbReference type="Pfam" id="PF02518">
    <property type="entry name" value="HATPase_c"/>
    <property type="match status" value="1"/>
</dbReference>
<dbReference type="SMART" id="SM00388">
    <property type="entry name" value="HisKA"/>
    <property type="match status" value="1"/>
</dbReference>
<evidence type="ECO:0000256" key="5">
    <source>
        <dbReference type="ARBA" id="ARBA00022679"/>
    </source>
</evidence>
<evidence type="ECO:0000313" key="15">
    <source>
        <dbReference type="EMBL" id="SNS43033.1"/>
    </source>
</evidence>
<keyword evidence="8 15" id="KW-0418">Kinase</keyword>
<dbReference type="PANTHER" id="PTHR45569:SF1">
    <property type="entry name" value="SENSOR PROTEIN KDPD"/>
    <property type="match status" value="1"/>
</dbReference>
<keyword evidence="12 13" id="KW-0472">Membrane</keyword>
<evidence type="ECO:0000256" key="2">
    <source>
        <dbReference type="ARBA" id="ARBA00004141"/>
    </source>
</evidence>
<keyword evidence="9" id="KW-0067">ATP-binding</keyword>
<keyword evidence="11" id="KW-0902">Two-component regulatory system</keyword>
<evidence type="ECO:0000313" key="16">
    <source>
        <dbReference type="Proteomes" id="UP000198356"/>
    </source>
</evidence>
<name>A0A239EG97_9BACT</name>
<dbReference type="AlphaFoldDB" id="A0A239EG97"/>
<dbReference type="InterPro" id="IPR036890">
    <property type="entry name" value="HATPase_C_sf"/>
</dbReference>
<evidence type="ECO:0000259" key="14">
    <source>
        <dbReference type="PROSITE" id="PS50109"/>
    </source>
</evidence>
<dbReference type="PANTHER" id="PTHR45569">
    <property type="entry name" value="SENSOR PROTEIN KDPD"/>
    <property type="match status" value="1"/>
</dbReference>
<dbReference type="Gene3D" id="1.10.287.130">
    <property type="match status" value="1"/>
</dbReference>
<dbReference type="Gene3D" id="1.20.120.620">
    <property type="entry name" value="Backbone structure of the membrane domain of e. Coli histidine kinase receptor kdpd"/>
    <property type="match status" value="1"/>
</dbReference>
<keyword evidence="7" id="KW-0547">Nucleotide-binding</keyword>
<gene>
    <name evidence="15" type="ORF">SAMN05421770_101934</name>
</gene>
<evidence type="ECO:0000256" key="9">
    <source>
        <dbReference type="ARBA" id="ARBA00022840"/>
    </source>
</evidence>
<dbReference type="InterPro" id="IPR004358">
    <property type="entry name" value="Sig_transdc_His_kin-like_C"/>
</dbReference>
<dbReference type="PRINTS" id="PR00344">
    <property type="entry name" value="BCTRLSENSOR"/>
</dbReference>
<dbReference type="Pfam" id="PF13493">
    <property type="entry name" value="DUF4118"/>
    <property type="match status" value="1"/>
</dbReference>
<feature type="transmembrane region" description="Helical" evidence="13">
    <location>
        <begin position="39"/>
        <end position="61"/>
    </location>
</feature>
<evidence type="ECO:0000256" key="4">
    <source>
        <dbReference type="ARBA" id="ARBA00022553"/>
    </source>
</evidence>
<dbReference type="EC" id="2.7.13.3" evidence="3"/>
<dbReference type="InterPro" id="IPR003661">
    <property type="entry name" value="HisK_dim/P_dom"/>
</dbReference>
<keyword evidence="5" id="KW-0808">Transferase</keyword>
<evidence type="ECO:0000256" key="3">
    <source>
        <dbReference type="ARBA" id="ARBA00012438"/>
    </source>
</evidence>
<dbReference type="CDD" id="cd00082">
    <property type="entry name" value="HisKA"/>
    <property type="match status" value="1"/>
</dbReference>
<evidence type="ECO:0000256" key="11">
    <source>
        <dbReference type="ARBA" id="ARBA00023012"/>
    </source>
</evidence>
<dbReference type="SMART" id="SM00387">
    <property type="entry name" value="HATPase_c"/>
    <property type="match status" value="1"/>
</dbReference>
<organism evidence="15 16">
    <name type="scientific">Granulicella rosea</name>
    <dbReference type="NCBI Taxonomy" id="474952"/>
    <lineage>
        <taxon>Bacteria</taxon>
        <taxon>Pseudomonadati</taxon>
        <taxon>Acidobacteriota</taxon>
        <taxon>Terriglobia</taxon>
        <taxon>Terriglobales</taxon>
        <taxon>Acidobacteriaceae</taxon>
        <taxon>Granulicella</taxon>
    </lineage>
</organism>
<feature type="domain" description="Histidine kinase" evidence="14">
    <location>
        <begin position="296"/>
        <end position="518"/>
    </location>
</feature>
<dbReference type="EMBL" id="FZOU01000001">
    <property type="protein sequence ID" value="SNS43033.1"/>
    <property type="molecule type" value="Genomic_DNA"/>
</dbReference>
<keyword evidence="10 13" id="KW-1133">Transmembrane helix</keyword>
<dbReference type="Gene3D" id="3.30.565.10">
    <property type="entry name" value="Histidine kinase-like ATPase, C-terminal domain"/>
    <property type="match status" value="1"/>
</dbReference>
<dbReference type="InterPro" id="IPR003594">
    <property type="entry name" value="HATPase_dom"/>
</dbReference>
<keyword evidence="6 13" id="KW-0812">Transmembrane</keyword>
<dbReference type="PROSITE" id="PS50109">
    <property type="entry name" value="HIS_KIN"/>
    <property type="match status" value="1"/>
</dbReference>
<dbReference type="SUPFAM" id="SSF47384">
    <property type="entry name" value="Homodimeric domain of signal transducing histidine kinase"/>
    <property type="match status" value="1"/>
</dbReference>
<evidence type="ECO:0000256" key="13">
    <source>
        <dbReference type="SAM" id="Phobius"/>
    </source>
</evidence>
<dbReference type="InterPro" id="IPR038318">
    <property type="entry name" value="KdpD_sf"/>
</dbReference>
<evidence type="ECO:0000256" key="1">
    <source>
        <dbReference type="ARBA" id="ARBA00000085"/>
    </source>
</evidence>
<dbReference type="CDD" id="cd00075">
    <property type="entry name" value="HATPase"/>
    <property type="match status" value="1"/>
</dbReference>
<reference evidence="15 16" key="1">
    <citation type="submission" date="2017-06" db="EMBL/GenBank/DDBJ databases">
        <authorList>
            <person name="Kim H.J."/>
            <person name="Triplett B.A."/>
        </authorList>
    </citation>
    <scope>NUCLEOTIDE SEQUENCE [LARGE SCALE GENOMIC DNA]</scope>
    <source>
        <strain evidence="15 16">DSM 18704</strain>
    </source>
</reference>
<dbReference type="GO" id="GO:0005524">
    <property type="term" value="F:ATP binding"/>
    <property type="evidence" value="ECO:0007669"/>
    <property type="project" value="UniProtKB-KW"/>
</dbReference>
<accession>A0A239EG97</accession>
<comment type="catalytic activity">
    <reaction evidence="1">
        <text>ATP + protein L-histidine = ADP + protein N-phospho-L-histidine.</text>
        <dbReference type="EC" id="2.7.13.3"/>
    </reaction>
</comment>
<dbReference type="InterPro" id="IPR052023">
    <property type="entry name" value="Histidine_kinase_KdpD"/>
</dbReference>
<evidence type="ECO:0000256" key="8">
    <source>
        <dbReference type="ARBA" id="ARBA00022777"/>
    </source>
</evidence>
<dbReference type="GO" id="GO:0005886">
    <property type="term" value="C:plasma membrane"/>
    <property type="evidence" value="ECO:0007669"/>
    <property type="project" value="TreeGrafter"/>
</dbReference>
<proteinExistence type="predicted"/>
<dbReference type="SUPFAM" id="SSF55874">
    <property type="entry name" value="ATPase domain of HSP90 chaperone/DNA topoisomerase II/histidine kinase"/>
    <property type="match status" value="1"/>
</dbReference>
<sequence length="535" mass="58707">MTNFEVADSAADDGSVHGLLWPRPGFLRKLFRRADPIRWLRSSAQCAVGIGLCCVFAIVGAASNFDLSTASLVYLLVVVVFALYCGFWQASVVSMVAILCEIYFFAPPTYSFRIAEGRHVFAILAFETIALAVSRLSASERESARASQQMRVKIQRLYAVSRGALLLCMSESVERQLAELILKEFQLEGVAIFNGLNGAMETAGEWARAHEALRSALRLRSCQPLQASPGTLHAELRSKDGYAGVVVVIGDVQQLALDSLASLLALTLERHRAFVKEGESEAARRTEELRSTVLDGLAHAFKTPLTIIRAASSGLLEAGHLDSVQTELTSMIDEQSERLNELATRLLQTARMESAHLSLHRETLDAGALLHEVVDRFRARGAESVDDAPFLSPISIKVSEPMLALSADHEMLRSTLGELLDNAAKYSSAGTRITLAATRRNHELLFSIHNWGKVILPADRRRIFERFYRSPEQRHHAPGTGIGLSVAHRAAAAHQGHIWVTSSEQEGTTFHLSLPMTPLHQQAGGMLEDKALSNR</sequence>